<dbReference type="HOGENOM" id="CLU_3365473_0_0_5"/>
<name>D5QBD8_NOVHA</name>
<accession>D5QBD8</accession>
<dbReference type="AlphaFoldDB" id="D5QBD8"/>
<sequence length="35" mass="4000">MYFVQHRRGHENDMTPCHMTKERAVASLAKGRGIA</sequence>
<reference evidence="1 2" key="1">
    <citation type="journal article" date="2010" name="J. Bacteriol.">
        <title>Genome sequence of a cellulose-producing bacterium, Gluconacetobacter hansenii ATCC 23769.</title>
        <authorList>
            <person name="Iyer P.R."/>
            <person name="Geib S.M."/>
            <person name="Catchmark J."/>
            <person name="Kao T.H."/>
            <person name="Tien M."/>
        </authorList>
    </citation>
    <scope>NUCLEOTIDE SEQUENCE [LARGE SCALE GENOMIC DNA]</scope>
    <source>
        <strain evidence="1 2">ATCC 23769</strain>
    </source>
</reference>
<organism evidence="1 2">
    <name type="scientific">Novacetimonas hansenii ATCC 23769</name>
    <dbReference type="NCBI Taxonomy" id="714995"/>
    <lineage>
        <taxon>Bacteria</taxon>
        <taxon>Pseudomonadati</taxon>
        <taxon>Pseudomonadota</taxon>
        <taxon>Alphaproteobacteria</taxon>
        <taxon>Acetobacterales</taxon>
        <taxon>Acetobacteraceae</taxon>
        <taxon>Novacetimonas</taxon>
    </lineage>
</organism>
<dbReference type="Proteomes" id="UP000006468">
    <property type="component" value="Chromosome"/>
</dbReference>
<dbReference type="EMBL" id="ADTV01000004">
    <property type="protein sequence ID" value="EFG85624.1"/>
    <property type="molecule type" value="Genomic_DNA"/>
</dbReference>
<proteinExistence type="predicted"/>
<protein>
    <submittedName>
        <fullName evidence="1">Uncharacterized protein</fullName>
    </submittedName>
</protein>
<evidence type="ECO:0000313" key="2">
    <source>
        <dbReference type="Proteomes" id="UP000006468"/>
    </source>
</evidence>
<comment type="caution">
    <text evidence="1">The sequence shown here is derived from an EMBL/GenBank/DDBJ whole genome shotgun (WGS) entry which is preliminary data.</text>
</comment>
<evidence type="ECO:0000313" key="1">
    <source>
        <dbReference type="EMBL" id="EFG85624.1"/>
    </source>
</evidence>
<gene>
    <name evidence="1" type="ORF">GXY_02156</name>
</gene>